<dbReference type="Pfam" id="PF07717">
    <property type="entry name" value="OB_NTP_bind"/>
    <property type="match status" value="1"/>
</dbReference>
<evidence type="ECO:0000256" key="2">
    <source>
        <dbReference type="ARBA" id="ARBA00022801"/>
    </source>
</evidence>
<protein>
    <submittedName>
        <fullName evidence="7">ATP-dependent RNA helicase HrpA</fullName>
        <ecNumber evidence="7">3.6.4.13</ecNumber>
    </submittedName>
</protein>
<evidence type="ECO:0000313" key="7">
    <source>
        <dbReference type="EMBL" id="WAZ22671.1"/>
    </source>
</evidence>
<dbReference type="InterPro" id="IPR014001">
    <property type="entry name" value="Helicase_ATP-bd"/>
</dbReference>
<keyword evidence="2 7" id="KW-0378">Hydrolase</keyword>
<dbReference type="InterPro" id="IPR007502">
    <property type="entry name" value="Helicase-assoc_dom"/>
</dbReference>
<dbReference type="Pfam" id="PF00271">
    <property type="entry name" value="Helicase_C"/>
    <property type="match status" value="1"/>
</dbReference>
<evidence type="ECO:0000256" key="4">
    <source>
        <dbReference type="ARBA" id="ARBA00022840"/>
    </source>
</evidence>
<dbReference type="RefSeq" id="WP_269660276.1">
    <property type="nucleotide sequence ID" value="NZ_CP114413.1"/>
</dbReference>
<dbReference type="InterPro" id="IPR001650">
    <property type="entry name" value="Helicase_C-like"/>
</dbReference>
<evidence type="ECO:0000256" key="3">
    <source>
        <dbReference type="ARBA" id="ARBA00022806"/>
    </source>
</evidence>
<organism evidence="7 8">
    <name type="scientific">Streptomyces cinnabarinus</name>
    <dbReference type="NCBI Taxonomy" id="67287"/>
    <lineage>
        <taxon>Bacteria</taxon>
        <taxon>Bacillati</taxon>
        <taxon>Actinomycetota</taxon>
        <taxon>Actinomycetes</taxon>
        <taxon>Kitasatosporales</taxon>
        <taxon>Streptomycetaceae</taxon>
        <taxon>Streptomyces</taxon>
    </lineage>
</organism>
<dbReference type="Proteomes" id="UP001164439">
    <property type="component" value="Chromosome"/>
</dbReference>
<gene>
    <name evidence="7" type="primary">hrpA</name>
    <name evidence="7" type="ORF">STRCI_003945</name>
</gene>
<keyword evidence="3 7" id="KW-0347">Helicase</keyword>
<dbReference type="InterPro" id="IPR011709">
    <property type="entry name" value="DEAD-box_helicase_OB_fold"/>
</dbReference>
<dbReference type="GO" id="GO:0003724">
    <property type="term" value="F:RNA helicase activity"/>
    <property type="evidence" value="ECO:0007669"/>
    <property type="project" value="UniProtKB-EC"/>
</dbReference>
<dbReference type="Pfam" id="PF00270">
    <property type="entry name" value="DEAD"/>
    <property type="match status" value="1"/>
</dbReference>
<reference evidence="7" key="1">
    <citation type="submission" date="2022-12" db="EMBL/GenBank/DDBJ databases">
        <authorList>
            <person name="Ruckert C."/>
            <person name="Busche T."/>
            <person name="Kalinowski J."/>
            <person name="Wittmann C."/>
        </authorList>
    </citation>
    <scope>NUCLEOTIDE SEQUENCE</scope>
    <source>
        <strain evidence="7">DSM 40467</strain>
    </source>
</reference>
<dbReference type="Pfam" id="PF21010">
    <property type="entry name" value="HA2_C"/>
    <property type="match status" value="1"/>
</dbReference>
<dbReference type="SMART" id="SM00487">
    <property type="entry name" value="DEXDc"/>
    <property type="match status" value="1"/>
</dbReference>
<accession>A0ABY7KIA0</accession>
<dbReference type="Gene3D" id="3.40.50.300">
    <property type="entry name" value="P-loop containing nucleotide triphosphate hydrolases"/>
    <property type="match status" value="2"/>
</dbReference>
<dbReference type="CDD" id="cd17989">
    <property type="entry name" value="DEXHc_HrpA"/>
    <property type="match status" value="1"/>
</dbReference>
<dbReference type="CDD" id="cd18791">
    <property type="entry name" value="SF2_C_RHA"/>
    <property type="match status" value="1"/>
</dbReference>
<keyword evidence="4" id="KW-0067">ATP-binding</keyword>
<keyword evidence="8" id="KW-1185">Reference proteome</keyword>
<evidence type="ECO:0000259" key="6">
    <source>
        <dbReference type="PROSITE" id="PS51194"/>
    </source>
</evidence>
<dbReference type="InterPro" id="IPR024590">
    <property type="entry name" value="HrpA_C"/>
</dbReference>
<evidence type="ECO:0000259" key="5">
    <source>
        <dbReference type="PROSITE" id="PS51192"/>
    </source>
</evidence>
<name>A0ABY7KIA0_9ACTN</name>
<keyword evidence="1" id="KW-0547">Nucleotide-binding</keyword>
<dbReference type="InterPro" id="IPR011545">
    <property type="entry name" value="DEAD/DEAH_box_helicase_dom"/>
</dbReference>
<dbReference type="EMBL" id="CP114413">
    <property type="protein sequence ID" value="WAZ22671.1"/>
    <property type="molecule type" value="Genomic_DNA"/>
</dbReference>
<dbReference type="Pfam" id="PF11898">
    <property type="entry name" value="DUF3418"/>
    <property type="match status" value="1"/>
</dbReference>
<dbReference type="Pfam" id="PF04408">
    <property type="entry name" value="WHD_HA2"/>
    <property type="match status" value="1"/>
</dbReference>
<dbReference type="EC" id="3.6.4.13" evidence="7"/>
<dbReference type="PROSITE" id="PS51194">
    <property type="entry name" value="HELICASE_CTER"/>
    <property type="match status" value="1"/>
</dbReference>
<dbReference type="InterPro" id="IPR027417">
    <property type="entry name" value="P-loop_NTPase"/>
</dbReference>
<dbReference type="Gene3D" id="1.20.120.1080">
    <property type="match status" value="1"/>
</dbReference>
<dbReference type="PANTHER" id="PTHR18934:SF99">
    <property type="entry name" value="ATP-DEPENDENT RNA HELICASE DHX37-RELATED"/>
    <property type="match status" value="1"/>
</dbReference>
<proteinExistence type="predicted"/>
<dbReference type="SUPFAM" id="SSF52540">
    <property type="entry name" value="P-loop containing nucleoside triphosphate hydrolases"/>
    <property type="match status" value="1"/>
</dbReference>
<sequence>MSTHPAPALGALAPRLTELSLRDAHRIGRRLEGARKIRKPEARAAVLAEIEGEVAKAEERMGERRARVPAVSYPEQLPVSQKKDEIAAAIRDHQVVIVAGETGSGKTTQIPKICVELGRGVRGMIGHTQPRRIAARTVAERVAEELRTPLGEAVGWKVRFTDQVNPEATFIKLMTDGILLAEIQTDRELRAYDTIIIDEAHERSLNIDFLLGYLAQLLPRRPDLKVVITSATIDPERFSRHFGDAPIVEVSGRTYPVEVRYRPLLEEDSDDADRDQITAICDAVEELQGEGKGDILVFLSGEREIRDTADALEKKKYRFTEVLPLYARLSHAEQHRVFQPHTGRRIVLATNVAETSLTVPGIKYVIDPGFARISRYSHRTKVQRLPIEAVSQASANQRKGRCGRTSDGVCIRLYSEDDFLARPEFTDAEILRTNLASVILQMTAAGLGDIEKFPFIDPPDHRNIRDGVQLLQELGALDPAQKDVRKRLTDTGRKLAQLPVDPRLARMVLEADRNGCVREVMVIAAALSIQDPRERPADKQAQADQQHARFKDETSDFLAYLNLWRYLREQQKERGSSSFRRMCKQEYLNFLRIREWQDIYTQLRTVAKQMGIHLNEEDAAEQSVHVSLLAGLLSHVGMKDVKDGNKNEYLGARSAKFAIFPGSALFKKQPRFVMSAELVETSRLWARVNAKIEPEWVEPLAGHLLKRTYSEPHWEKDQAAVMAYEKVTLYGVPIVAQRKVNYGRVDPEVSRELFIRNALVEGDWRTHHKFFADNRKLLSEVEELEHRARRRDIVVDDDTLFDFYDRRVPEHVVSGAHFDSWWKRKRHEEPEFLDFEREMLIRESAEAVTKADYPDSWRQGPLKFRVTYQFEPGADADGVTVHIPLQVLNQVTDEGFDWQIPGLREEVVTELIRSLPKPIRRNYVPAPNFAKRFLDTAVPLQEPLTVTMARELKRMVGVPFEADDFDWARVPDHLRITFRIVDERRRKLAEDKDLEALRLQLKPKARQALSQAAAATASREGGESLERKGLTDWSIGTLARVFETRRAGQPVKAYPALVDDGDTVSVRLFDSEAEQALAMWQGTRRLILRNIPVNAAKYASDKLTNAQKLALSANPHGSMQALFDDCVMAAADKLMGDFGGPAWDEESYRKLYEKVRAEIVDTTVRTVGQVQQVLAAWQACERRLKAVQSPTLLANLTDVRKQLNALVKPGFVTSAGIRRLPDLMRYLVAADRRLQQMPTGVQRDTTRMEKVHEMQDEYAWLLEQMPQGRPVPQQVLDVRWMIEELRVSYFAHALGTAYPVSDKRIVKAIDTLAP</sequence>
<feature type="domain" description="Helicase ATP-binding" evidence="5">
    <location>
        <begin position="87"/>
        <end position="251"/>
    </location>
</feature>
<dbReference type="SMART" id="SM00847">
    <property type="entry name" value="HA2"/>
    <property type="match status" value="1"/>
</dbReference>
<dbReference type="PANTHER" id="PTHR18934">
    <property type="entry name" value="ATP-DEPENDENT RNA HELICASE"/>
    <property type="match status" value="1"/>
</dbReference>
<dbReference type="NCBIfam" id="TIGR01967">
    <property type="entry name" value="DEAH_box_HrpA"/>
    <property type="match status" value="1"/>
</dbReference>
<dbReference type="GO" id="GO:0016787">
    <property type="term" value="F:hydrolase activity"/>
    <property type="evidence" value="ECO:0007669"/>
    <property type="project" value="UniProtKB-KW"/>
</dbReference>
<feature type="domain" description="Helicase C-terminal" evidence="6">
    <location>
        <begin position="279"/>
        <end position="446"/>
    </location>
</feature>
<dbReference type="InterPro" id="IPR048333">
    <property type="entry name" value="HA2_WH"/>
</dbReference>
<dbReference type="InterPro" id="IPR003593">
    <property type="entry name" value="AAA+_ATPase"/>
</dbReference>
<dbReference type="SMART" id="SM00382">
    <property type="entry name" value="AAA"/>
    <property type="match status" value="1"/>
</dbReference>
<dbReference type="SMART" id="SM00490">
    <property type="entry name" value="HELICc"/>
    <property type="match status" value="1"/>
</dbReference>
<evidence type="ECO:0000256" key="1">
    <source>
        <dbReference type="ARBA" id="ARBA00022741"/>
    </source>
</evidence>
<dbReference type="PROSITE" id="PS51192">
    <property type="entry name" value="HELICASE_ATP_BIND_1"/>
    <property type="match status" value="1"/>
</dbReference>
<dbReference type="NCBIfam" id="NF008348">
    <property type="entry name" value="PRK11131.1"/>
    <property type="match status" value="1"/>
</dbReference>
<evidence type="ECO:0000313" key="8">
    <source>
        <dbReference type="Proteomes" id="UP001164439"/>
    </source>
</evidence>
<dbReference type="InterPro" id="IPR010222">
    <property type="entry name" value="RNA_helicase_HrpA"/>
</dbReference>